<feature type="non-terminal residue" evidence="1">
    <location>
        <position position="1"/>
    </location>
</feature>
<dbReference type="EMBL" id="VWZT01005119">
    <property type="protein sequence ID" value="NXH97070.1"/>
    <property type="molecule type" value="Genomic_DNA"/>
</dbReference>
<protein>
    <submittedName>
        <fullName evidence="1">CEBOS protein</fullName>
    </submittedName>
</protein>
<dbReference type="InterPro" id="IPR037764">
    <property type="entry name" value="CEBPZOS"/>
</dbReference>
<sequence>VQHWFDRSVSLQEKSLSCYLQGQGEPKGSCCSGWEGRSPPISAVVWSSCQVQAELHLLYINFRYTMQKRFPSILEVYYKSNEWSGIHGIRENDQMTWLSSKN</sequence>
<organism evidence="1 2">
    <name type="scientific">Pachycephala philippinensis</name>
    <name type="common">yellow-belllied whistler</name>
    <dbReference type="NCBI Taxonomy" id="449367"/>
    <lineage>
        <taxon>Eukaryota</taxon>
        <taxon>Metazoa</taxon>
        <taxon>Chordata</taxon>
        <taxon>Craniata</taxon>
        <taxon>Vertebrata</taxon>
        <taxon>Euteleostomi</taxon>
        <taxon>Archelosauria</taxon>
        <taxon>Archosauria</taxon>
        <taxon>Dinosauria</taxon>
        <taxon>Saurischia</taxon>
        <taxon>Theropoda</taxon>
        <taxon>Coelurosauria</taxon>
        <taxon>Aves</taxon>
        <taxon>Neognathae</taxon>
        <taxon>Neoaves</taxon>
        <taxon>Telluraves</taxon>
        <taxon>Australaves</taxon>
        <taxon>Passeriformes</taxon>
        <taxon>Corvoidea</taxon>
        <taxon>Pachycephalidae</taxon>
        <taxon>Pachycephala</taxon>
    </lineage>
</organism>
<evidence type="ECO:0000313" key="2">
    <source>
        <dbReference type="Proteomes" id="UP000570547"/>
    </source>
</evidence>
<dbReference type="PANTHER" id="PTHR38001">
    <property type="entry name" value="PROTEIN CEBPZOS"/>
    <property type="match status" value="1"/>
</dbReference>
<gene>
    <name evidence="1" type="primary">Cebpzos</name>
    <name evidence="1" type="ORF">PACPHI_R13809</name>
</gene>
<evidence type="ECO:0000313" key="1">
    <source>
        <dbReference type="EMBL" id="NXH97070.1"/>
    </source>
</evidence>
<name>A0A7K9PE79_9CORV</name>
<proteinExistence type="predicted"/>
<dbReference type="Proteomes" id="UP000570547">
    <property type="component" value="Unassembled WGS sequence"/>
</dbReference>
<dbReference type="AlphaFoldDB" id="A0A7K9PE79"/>
<reference evidence="1 2" key="1">
    <citation type="submission" date="2019-09" db="EMBL/GenBank/DDBJ databases">
        <title>Bird 10,000 Genomes (B10K) Project - Family phase.</title>
        <authorList>
            <person name="Zhang G."/>
        </authorList>
    </citation>
    <scope>NUCLEOTIDE SEQUENCE [LARGE SCALE GENOMIC DNA]</scope>
    <source>
        <strain evidence="1">B10K-DU-001-28</strain>
        <tissue evidence="1">Muscle</tissue>
    </source>
</reference>
<accession>A0A7K9PE79</accession>
<dbReference type="PANTHER" id="PTHR38001:SF1">
    <property type="entry name" value="PROTEIN CEBPZOS"/>
    <property type="match status" value="1"/>
</dbReference>
<feature type="non-terminal residue" evidence="1">
    <location>
        <position position="102"/>
    </location>
</feature>
<comment type="caution">
    <text evidence="1">The sequence shown here is derived from an EMBL/GenBank/DDBJ whole genome shotgun (WGS) entry which is preliminary data.</text>
</comment>
<keyword evidence="2" id="KW-1185">Reference proteome</keyword>